<dbReference type="InterPro" id="IPR029058">
    <property type="entry name" value="AB_hydrolase_fold"/>
</dbReference>
<feature type="region of interest" description="Disordered" evidence="1">
    <location>
        <begin position="56"/>
        <end position="75"/>
    </location>
</feature>
<dbReference type="Proteomes" id="UP000320095">
    <property type="component" value="Unassembled WGS sequence"/>
</dbReference>
<sequence length="554" mass="57882">MLLRADTAVEGRLPDPRDIGRQLAGAVAIGSSHRLRANVPYRRPCPYAGYRFAAPSPRRRSARGARPVGKHHKTASRKWGPYVTTGIALEAAALFAFTYATDSHVALNPLLAATTAVFVDGTKSLTGHEKGISPYRMTDALLGTYDQTPTIVDTDNSGPNKFVIYPRSVGPLTGFGDPTYDVSEGIATANTVQAIRDARKANPTDKIIVVGYSQGAGGVAEAIGQLEADSAFDTSNIDFVLAANPRRNDGGILTRFPAGVYVPIVGVTFGGGTSPQTSNVLQITKQYDGVADAPKYLFNVVADLNAALGYVYLHGGYYETVDPTDVPNIDPVTGQPDRIVSTSTNAAGGTITDVLVKAPVGGLPLTMPLLQLGVPRAVIEAIDPFLRAVIETAYDRPDGPGTYPTEPVPSQLAPPVTHWLPDARSVAVGAAQTGQDLLHLVIPAKPVAAKDVGNRSAPVADQLDVAADTGSSLTPNPSVVPKATPLKFEPPRASKGGWKPGDLLRHVITPTSVADHSSQGATTTPTPQSLPASTEDSSDPSADATRESTGAATP</sequence>
<feature type="compositionally biased region" description="Basic residues" evidence="1">
    <location>
        <begin position="57"/>
        <end position="75"/>
    </location>
</feature>
<gene>
    <name evidence="3" type="ORF">EAH80_04590</name>
</gene>
<keyword evidence="4" id="KW-1185">Reference proteome</keyword>
<name>A0A502ELF7_9MYCO</name>
<accession>A0A502ELF7</accession>
<reference evidence="3 4" key="1">
    <citation type="journal article" date="2019" name="Environ. Microbiol.">
        <title>Species interactions and distinct microbial communities in high Arctic permafrost affected cryosols are associated with the CH4 and CO2 gas fluxes.</title>
        <authorList>
            <person name="Altshuler I."/>
            <person name="Hamel J."/>
            <person name="Turney S."/>
            <person name="Magnuson E."/>
            <person name="Levesque R."/>
            <person name="Greer C."/>
            <person name="Whyte L.G."/>
        </authorList>
    </citation>
    <scope>NUCLEOTIDE SEQUENCE [LARGE SCALE GENOMIC DNA]</scope>
    <source>
        <strain evidence="3 4">S5.20</strain>
    </source>
</reference>
<dbReference type="EMBL" id="RCZG01000001">
    <property type="protein sequence ID" value="TPG37131.1"/>
    <property type="molecule type" value="Genomic_DNA"/>
</dbReference>
<dbReference type="SUPFAM" id="SSF53474">
    <property type="entry name" value="alpha/beta-Hydrolases"/>
    <property type="match status" value="1"/>
</dbReference>
<proteinExistence type="predicted"/>
<feature type="compositionally biased region" description="Polar residues" evidence="1">
    <location>
        <begin position="509"/>
        <end position="535"/>
    </location>
</feature>
<feature type="region of interest" description="Disordered" evidence="1">
    <location>
        <begin position="468"/>
        <end position="554"/>
    </location>
</feature>
<dbReference type="InterPro" id="IPR013228">
    <property type="entry name" value="PE-PPE_C"/>
</dbReference>
<evidence type="ECO:0000256" key="1">
    <source>
        <dbReference type="SAM" id="MobiDB-lite"/>
    </source>
</evidence>
<evidence type="ECO:0000313" key="4">
    <source>
        <dbReference type="Proteomes" id="UP000320095"/>
    </source>
</evidence>
<comment type="caution">
    <text evidence="3">The sequence shown here is derived from an EMBL/GenBank/DDBJ whole genome shotgun (WGS) entry which is preliminary data.</text>
</comment>
<dbReference type="Gene3D" id="3.40.50.1820">
    <property type="entry name" value="alpha/beta hydrolase"/>
    <property type="match status" value="1"/>
</dbReference>
<feature type="domain" description="PE-PPE" evidence="2">
    <location>
        <begin position="161"/>
        <end position="395"/>
    </location>
</feature>
<dbReference type="AlphaFoldDB" id="A0A502ELF7"/>
<organism evidence="3 4">
    <name type="scientific">Mycolicibacterium hodleri</name>
    <dbReference type="NCBI Taxonomy" id="49897"/>
    <lineage>
        <taxon>Bacteria</taxon>
        <taxon>Bacillati</taxon>
        <taxon>Actinomycetota</taxon>
        <taxon>Actinomycetes</taxon>
        <taxon>Mycobacteriales</taxon>
        <taxon>Mycobacteriaceae</taxon>
        <taxon>Mycolicibacterium</taxon>
    </lineage>
</organism>
<protein>
    <submittedName>
        <fullName evidence="3">PE-PPE domain-containing protein</fullName>
    </submittedName>
</protein>
<evidence type="ECO:0000259" key="2">
    <source>
        <dbReference type="Pfam" id="PF08237"/>
    </source>
</evidence>
<evidence type="ECO:0000313" key="3">
    <source>
        <dbReference type="EMBL" id="TPG37131.1"/>
    </source>
</evidence>
<dbReference type="Pfam" id="PF08237">
    <property type="entry name" value="PE-PPE"/>
    <property type="match status" value="1"/>
</dbReference>